<reference evidence="2" key="1">
    <citation type="journal article" date="2022" name="Mol. Ecol. Resour.">
        <title>The genomes of chicory, endive, great burdock and yacon provide insights into Asteraceae palaeo-polyploidization history and plant inulin production.</title>
        <authorList>
            <person name="Fan W."/>
            <person name="Wang S."/>
            <person name="Wang H."/>
            <person name="Wang A."/>
            <person name="Jiang F."/>
            <person name="Liu H."/>
            <person name="Zhao H."/>
            <person name="Xu D."/>
            <person name="Zhang Y."/>
        </authorList>
    </citation>
    <scope>NUCLEOTIDE SEQUENCE [LARGE SCALE GENOMIC DNA]</scope>
    <source>
        <strain evidence="2">cv. Niubang</strain>
    </source>
</reference>
<reference evidence="1 2" key="2">
    <citation type="journal article" date="2022" name="Mol. Ecol. Resour.">
        <title>The genomes of chicory, endive, great burdock and yacon provide insights into Asteraceae paleo-polyploidization history and plant inulin production.</title>
        <authorList>
            <person name="Fan W."/>
            <person name="Wang S."/>
            <person name="Wang H."/>
            <person name="Wang A."/>
            <person name="Jiang F."/>
            <person name="Liu H."/>
            <person name="Zhao H."/>
            <person name="Xu D."/>
            <person name="Zhang Y."/>
        </authorList>
    </citation>
    <scope>NUCLEOTIDE SEQUENCE [LARGE SCALE GENOMIC DNA]</scope>
    <source>
        <strain evidence="2">cv. Niubang</strain>
    </source>
</reference>
<sequence>MAAINDTIIRNISEKKPDDDFDYSQRGQWLRAAVLGANDGLVSVASLMMGVGAVKHDVKAMILTGFAGLVAGACSMAIGEFVSVYSQLDIEVSQMKRERIDGSRNHENETLPNPVQAAAASALAFIFGAIVPLLAASFIVNHGVRLAVVVAAVTVALVVFGWIGAFLGRTPVVKSCVRVLVGGWMAMAITFGLTKLIGSSGLLNLHVAKLSVVIIYIMFGMMMGNSEGRLKVGFYRNTCPDAEAIVGDVVRDSARFNPRVPAFLLRLHFHDCFVQGCDGSILIDNGPISEKLAVGHQGVKGFDVIQNAKAHLEFVCPGVVSCADIVAIAARDAVAFSFGPFYAVETGRRDGVVSNFSLANRMPDSRDSIHLLKQKFFEKRLNAKDLVLLSGAHTIGTTACFFLMERLYNFMPGGGPDPSINPDFLPELIEICPPGGDTNVRLPLDRDSGITFDNHILQNIRSGFAVLQTDAKLLNDPTTKQIVESYFRFHNRTVRPSFEADFVKSMVKMGRIGVKTRSKTGEIRRVCNTSIPDDEEPAQMEMEIPDTLATLHDVHIRDEVSNIKIESDGDVANGAISDDDESTNTDFDHDDQFRLIPSRIDRSMKVIHNTFVHNSIATQDSLARIHSEVQRLSKRASPATAGVDINSPMAGSYNGDATAVEDGSCAPCTEGAVPGMHVSWMSIVHGLGTLITCVGIGTDYGGAAAASEVLDNKSHKSVGVLARDIVGGRDELSRVAHRGGLRFMGNQVGVELQKGHRTLIA</sequence>
<dbReference type="Proteomes" id="UP001055879">
    <property type="component" value="Linkage Group LG07"/>
</dbReference>
<keyword evidence="2" id="KW-1185">Reference proteome</keyword>
<comment type="caution">
    <text evidence="1">The sequence shown here is derived from an EMBL/GenBank/DDBJ whole genome shotgun (WGS) entry which is preliminary data.</text>
</comment>
<gene>
    <name evidence="1" type="ORF">L6452_22757</name>
</gene>
<proteinExistence type="predicted"/>
<organism evidence="1 2">
    <name type="scientific">Arctium lappa</name>
    <name type="common">Greater burdock</name>
    <name type="synonym">Lappa major</name>
    <dbReference type="NCBI Taxonomy" id="4217"/>
    <lineage>
        <taxon>Eukaryota</taxon>
        <taxon>Viridiplantae</taxon>
        <taxon>Streptophyta</taxon>
        <taxon>Embryophyta</taxon>
        <taxon>Tracheophyta</taxon>
        <taxon>Spermatophyta</taxon>
        <taxon>Magnoliopsida</taxon>
        <taxon>eudicotyledons</taxon>
        <taxon>Gunneridae</taxon>
        <taxon>Pentapetalae</taxon>
        <taxon>asterids</taxon>
        <taxon>campanulids</taxon>
        <taxon>Asterales</taxon>
        <taxon>Asteraceae</taxon>
        <taxon>Carduoideae</taxon>
        <taxon>Cardueae</taxon>
        <taxon>Arctiinae</taxon>
        <taxon>Arctium</taxon>
    </lineage>
</organism>
<evidence type="ECO:0000313" key="1">
    <source>
        <dbReference type="EMBL" id="KAI3715770.1"/>
    </source>
</evidence>
<accession>A0ACB9B1J1</accession>
<name>A0ACB9B1J1_ARCLA</name>
<dbReference type="EMBL" id="CM042053">
    <property type="protein sequence ID" value="KAI3715770.1"/>
    <property type="molecule type" value="Genomic_DNA"/>
</dbReference>
<protein>
    <submittedName>
        <fullName evidence="1">Uncharacterized protein</fullName>
    </submittedName>
</protein>
<evidence type="ECO:0000313" key="2">
    <source>
        <dbReference type="Proteomes" id="UP001055879"/>
    </source>
</evidence>